<accession>A0A811REH3</accession>
<gene>
    <name evidence="3" type="ORF">NCGR_LOCUS51706</name>
</gene>
<dbReference type="Proteomes" id="UP000604825">
    <property type="component" value="Unassembled WGS sequence"/>
</dbReference>
<feature type="transmembrane region" description="Helical" evidence="1">
    <location>
        <begin position="227"/>
        <end position="249"/>
    </location>
</feature>
<dbReference type="PROSITE" id="PS50181">
    <property type="entry name" value="FBOX"/>
    <property type="match status" value="1"/>
</dbReference>
<organism evidence="3 4">
    <name type="scientific">Miscanthus lutarioriparius</name>
    <dbReference type="NCBI Taxonomy" id="422564"/>
    <lineage>
        <taxon>Eukaryota</taxon>
        <taxon>Viridiplantae</taxon>
        <taxon>Streptophyta</taxon>
        <taxon>Embryophyta</taxon>
        <taxon>Tracheophyta</taxon>
        <taxon>Spermatophyta</taxon>
        <taxon>Magnoliopsida</taxon>
        <taxon>Liliopsida</taxon>
        <taxon>Poales</taxon>
        <taxon>Poaceae</taxon>
        <taxon>PACMAD clade</taxon>
        <taxon>Panicoideae</taxon>
        <taxon>Andropogonodae</taxon>
        <taxon>Andropogoneae</taxon>
        <taxon>Saccharinae</taxon>
        <taxon>Miscanthus</taxon>
    </lineage>
</organism>
<dbReference type="AlphaFoldDB" id="A0A811REH3"/>
<dbReference type="InterPro" id="IPR001810">
    <property type="entry name" value="F-box_dom"/>
</dbReference>
<keyword evidence="1" id="KW-0472">Membrane</keyword>
<dbReference type="SUPFAM" id="SSF81383">
    <property type="entry name" value="F-box domain"/>
    <property type="match status" value="1"/>
</dbReference>
<dbReference type="Pfam" id="PF12937">
    <property type="entry name" value="F-box-like"/>
    <property type="match status" value="1"/>
</dbReference>
<protein>
    <recommendedName>
        <fullName evidence="2">F-box domain-containing protein</fullName>
    </recommendedName>
</protein>
<dbReference type="Gene3D" id="1.20.1280.50">
    <property type="match status" value="1"/>
</dbReference>
<dbReference type="InterPro" id="IPR045283">
    <property type="entry name" value="AT3G44326-like"/>
</dbReference>
<dbReference type="OrthoDB" id="671172at2759"/>
<dbReference type="InterPro" id="IPR036047">
    <property type="entry name" value="F-box-like_dom_sf"/>
</dbReference>
<dbReference type="PANTHER" id="PTHR33736">
    <property type="entry name" value="F-BOX PROTEIN-RELATED"/>
    <property type="match status" value="1"/>
</dbReference>
<dbReference type="EMBL" id="CAJGYO010000014">
    <property type="protein sequence ID" value="CAD6268401.1"/>
    <property type="molecule type" value="Genomic_DNA"/>
</dbReference>
<evidence type="ECO:0000259" key="2">
    <source>
        <dbReference type="PROSITE" id="PS50181"/>
    </source>
</evidence>
<reference evidence="3" key="1">
    <citation type="submission" date="2020-10" db="EMBL/GenBank/DDBJ databases">
        <authorList>
            <person name="Han B."/>
            <person name="Lu T."/>
            <person name="Zhao Q."/>
            <person name="Huang X."/>
            <person name="Zhao Y."/>
        </authorList>
    </citation>
    <scope>NUCLEOTIDE SEQUENCE</scope>
</reference>
<dbReference type="PANTHER" id="PTHR33736:SF26">
    <property type="entry name" value="F-BOX DOMAIN-CONTAINING PROTEIN"/>
    <property type="match status" value="1"/>
</dbReference>
<sequence length="250" mass="26748">MAIDDGDRSYPAFAGDDGAESAKSILDLPADVLALVLRRLDGASLAALGSACAAFRDLAADPAAWRAHCLAHWPSLRDADTGHHHHHHQRLFADAFPFPAVPGFTLPSPAPIVPAELELSWVLIDPDSGRAVNASSRRPVSVDRRWLTGETVVRFALVLGGVVLDAAVTCDERYGHVSARDGLAVVAAAMAGARRGRGAEDEAKARYEEFVKGRAHRKERKARWEGIIDLCCSGVGAAALLGFLVMLTFR</sequence>
<evidence type="ECO:0000313" key="4">
    <source>
        <dbReference type="Proteomes" id="UP000604825"/>
    </source>
</evidence>
<name>A0A811REH3_9POAL</name>
<proteinExistence type="predicted"/>
<keyword evidence="1" id="KW-1133">Transmembrane helix</keyword>
<keyword evidence="4" id="KW-1185">Reference proteome</keyword>
<feature type="domain" description="F-box" evidence="2">
    <location>
        <begin position="22"/>
        <end position="68"/>
    </location>
</feature>
<evidence type="ECO:0000313" key="3">
    <source>
        <dbReference type="EMBL" id="CAD6268401.1"/>
    </source>
</evidence>
<evidence type="ECO:0000256" key="1">
    <source>
        <dbReference type="SAM" id="Phobius"/>
    </source>
</evidence>
<keyword evidence="1" id="KW-0812">Transmembrane</keyword>
<comment type="caution">
    <text evidence="3">The sequence shown here is derived from an EMBL/GenBank/DDBJ whole genome shotgun (WGS) entry which is preliminary data.</text>
</comment>